<evidence type="ECO:0000313" key="5">
    <source>
        <dbReference type="EMBL" id="SDV48945.1"/>
    </source>
</evidence>
<accession>A0A1H2PR53</accession>
<evidence type="ECO:0000313" key="6">
    <source>
        <dbReference type="Proteomes" id="UP000243719"/>
    </source>
</evidence>
<gene>
    <name evidence="5" type="ORF">SAMN05216551_106191</name>
</gene>
<dbReference type="InterPro" id="IPR028081">
    <property type="entry name" value="Leu-bd"/>
</dbReference>
<dbReference type="PANTHER" id="PTHR47235:SF1">
    <property type="entry name" value="BLR6548 PROTEIN"/>
    <property type="match status" value="1"/>
</dbReference>
<dbReference type="PROSITE" id="PS51257">
    <property type="entry name" value="PROKAR_LIPOPROTEIN"/>
    <property type="match status" value="1"/>
</dbReference>
<dbReference type="SUPFAM" id="SSF53822">
    <property type="entry name" value="Periplasmic binding protein-like I"/>
    <property type="match status" value="1"/>
</dbReference>
<dbReference type="InterPro" id="IPR028082">
    <property type="entry name" value="Peripla_BP_I"/>
</dbReference>
<comment type="similarity">
    <text evidence="1">Belongs to the leucine-binding protein family.</text>
</comment>
<dbReference type="Pfam" id="PF13458">
    <property type="entry name" value="Peripla_BP_6"/>
    <property type="match status" value="1"/>
</dbReference>
<proteinExistence type="inferred from homology"/>
<reference evidence="6" key="1">
    <citation type="submission" date="2016-09" db="EMBL/GenBank/DDBJ databases">
        <authorList>
            <person name="Varghese N."/>
            <person name="Submissions S."/>
        </authorList>
    </citation>
    <scope>NUCLEOTIDE SEQUENCE [LARGE SCALE GENOMIC DNA]</scope>
    <source>
        <strain evidence="6">JS23</strain>
    </source>
</reference>
<dbReference type="PANTHER" id="PTHR47235">
    <property type="entry name" value="BLR6548 PROTEIN"/>
    <property type="match status" value="1"/>
</dbReference>
<dbReference type="InterPro" id="IPR006311">
    <property type="entry name" value="TAT_signal"/>
</dbReference>
<dbReference type="Gene3D" id="3.40.50.2300">
    <property type="match status" value="2"/>
</dbReference>
<dbReference type="PROSITE" id="PS51318">
    <property type="entry name" value="TAT"/>
    <property type="match status" value="1"/>
</dbReference>
<keyword evidence="2 3" id="KW-0732">Signal</keyword>
<evidence type="ECO:0000259" key="4">
    <source>
        <dbReference type="Pfam" id="PF13458"/>
    </source>
</evidence>
<dbReference type="AlphaFoldDB" id="A0A1H2PR53"/>
<evidence type="ECO:0000256" key="1">
    <source>
        <dbReference type="ARBA" id="ARBA00010062"/>
    </source>
</evidence>
<feature type="chain" id="PRO_5017300665" evidence="3">
    <location>
        <begin position="43"/>
        <end position="417"/>
    </location>
</feature>
<dbReference type="Proteomes" id="UP000243719">
    <property type="component" value="Unassembled WGS sequence"/>
</dbReference>
<keyword evidence="6" id="KW-1185">Reference proteome</keyword>
<feature type="signal peptide" evidence="3">
    <location>
        <begin position="1"/>
        <end position="42"/>
    </location>
</feature>
<protein>
    <submittedName>
        <fullName evidence="5">Branched-chain amino acid transport system substrate-binding protein</fullName>
    </submittedName>
</protein>
<name>A0A1H2PR53_9BURK</name>
<dbReference type="STRING" id="1770053.SAMN05216551_106191"/>
<sequence>MQRMLSRLRTTPLAAVARRAALVGSALAAACALGGFSTVASAAEAAAPYRLGYLVDGSGPQQTTIKPAYDAFRVYIDALNKRGGVNGRQVEILSRDVRSDTQRSLDAVQELSREKVIGLLGLAATNTHASVYTAARRANLPVLAGYPVNIPLVLPPARPGAFGVGQELSLAGTIGGHFARQVSPKGKSTVCVAFEVPGSILSCERINQQAKALGFEKATILTVPITQRDFRAIVDKIVAERPDVVTDCLGQGHVAALLPVLATSAYGGIFLSMDTGVDNATLRDATPAQSKLTVYSYGRFISGDDGSGAQVAALRDALKAAKVPELTSSWAGGWTLGRVVADALGRCTGECGPADFQKALEHVDIDAGGLTGTRIQLTQQDHYGPSAYRLYRFDNRTRAFAPVGDWLRISSAGRIGG</sequence>
<feature type="domain" description="Leucine-binding protein" evidence="4">
    <location>
        <begin position="48"/>
        <end position="395"/>
    </location>
</feature>
<organism evidence="5 6">
    <name type="scientific">Chitinasiproducens palmae</name>
    <dbReference type="NCBI Taxonomy" id="1770053"/>
    <lineage>
        <taxon>Bacteria</taxon>
        <taxon>Pseudomonadati</taxon>
        <taxon>Pseudomonadota</taxon>
        <taxon>Betaproteobacteria</taxon>
        <taxon>Burkholderiales</taxon>
        <taxon>Burkholderiaceae</taxon>
        <taxon>Chitinasiproducens</taxon>
    </lineage>
</organism>
<dbReference type="RefSeq" id="WP_235837918.1">
    <property type="nucleotide sequence ID" value="NZ_FNLO01000006.1"/>
</dbReference>
<evidence type="ECO:0000256" key="3">
    <source>
        <dbReference type="SAM" id="SignalP"/>
    </source>
</evidence>
<evidence type="ECO:0000256" key="2">
    <source>
        <dbReference type="ARBA" id="ARBA00022729"/>
    </source>
</evidence>
<dbReference type="EMBL" id="FNLO01000006">
    <property type="protein sequence ID" value="SDV48945.1"/>
    <property type="molecule type" value="Genomic_DNA"/>
</dbReference>